<dbReference type="NCBIfam" id="TIGR03086">
    <property type="entry name" value="TIGR03086 family metal-binding protein"/>
    <property type="match status" value="1"/>
</dbReference>
<dbReference type="InterPro" id="IPR017517">
    <property type="entry name" value="Maleyloyr_isom"/>
</dbReference>
<feature type="region of interest" description="Disordered" evidence="1">
    <location>
        <begin position="50"/>
        <end position="75"/>
    </location>
</feature>
<accession>A0A1H6E4L6</accession>
<evidence type="ECO:0000313" key="4">
    <source>
        <dbReference type="Proteomes" id="UP000236723"/>
    </source>
</evidence>
<dbReference type="Gene3D" id="1.20.120.450">
    <property type="entry name" value="dinb family like domain"/>
    <property type="match status" value="1"/>
</dbReference>
<name>A0A1H6E4L6_9ACTN</name>
<evidence type="ECO:0000259" key="2">
    <source>
        <dbReference type="Pfam" id="PF11716"/>
    </source>
</evidence>
<keyword evidence="4" id="KW-1185">Reference proteome</keyword>
<organism evidence="3 4">
    <name type="scientific">Thermomonospora echinospora</name>
    <dbReference type="NCBI Taxonomy" id="1992"/>
    <lineage>
        <taxon>Bacteria</taxon>
        <taxon>Bacillati</taxon>
        <taxon>Actinomycetota</taxon>
        <taxon>Actinomycetes</taxon>
        <taxon>Streptosporangiales</taxon>
        <taxon>Thermomonosporaceae</taxon>
        <taxon>Thermomonospora</taxon>
    </lineage>
</organism>
<gene>
    <name evidence="3" type="ORF">SAMN04489712_13448</name>
</gene>
<evidence type="ECO:0000256" key="1">
    <source>
        <dbReference type="SAM" id="MobiDB-lite"/>
    </source>
</evidence>
<dbReference type="InterPro" id="IPR034660">
    <property type="entry name" value="DinB/YfiT-like"/>
</dbReference>
<reference evidence="4" key="1">
    <citation type="submission" date="2016-10" db="EMBL/GenBank/DDBJ databases">
        <authorList>
            <person name="Varghese N."/>
            <person name="Submissions S."/>
        </authorList>
    </citation>
    <scope>NUCLEOTIDE SEQUENCE [LARGE SCALE GENOMIC DNA]</scope>
    <source>
        <strain evidence="4">DSM 43163</strain>
    </source>
</reference>
<dbReference type="GO" id="GO:0046872">
    <property type="term" value="F:metal ion binding"/>
    <property type="evidence" value="ECO:0007669"/>
    <property type="project" value="InterPro"/>
</dbReference>
<dbReference type="InterPro" id="IPR017520">
    <property type="entry name" value="CHP03086"/>
</dbReference>
<proteinExistence type="predicted"/>
<feature type="domain" description="Mycothiol-dependent maleylpyruvate isomerase metal-binding" evidence="2">
    <location>
        <begin position="8"/>
        <end position="131"/>
    </location>
</feature>
<sequence>MELRPLMAQAAEAAVAVVEGIDETRLGDPTPCPDFDVRALVNHLIKWTSGPGEAAARKTPPPDSADGDTDLTAEPGWASRYAERARRTGAAWSEPAAWEGVTALTPAGQMPASFVGGMMFAEFLLHGWDLAAATGQKPGFGDELEQALWRQVREMADTARKYGAFGPQVEVPESAPPLDRALGLAGRDPHWTP</sequence>
<dbReference type="AlphaFoldDB" id="A0A1H6E4L6"/>
<dbReference type="SUPFAM" id="SSF109854">
    <property type="entry name" value="DinB/YfiT-like putative metalloenzymes"/>
    <property type="match status" value="1"/>
</dbReference>
<dbReference type="Proteomes" id="UP000236723">
    <property type="component" value="Unassembled WGS sequence"/>
</dbReference>
<protein>
    <submittedName>
        <fullName evidence="3">TIGR03086 family protein</fullName>
    </submittedName>
</protein>
<dbReference type="NCBIfam" id="TIGR03083">
    <property type="entry name" value="maleylpyruvate isomerase family mycothiol-dependent enzyme"/>
    <property type="match status" value="1"/>
</dbReference>
<evidence type="ECO:0000313" key="3">
    <source>
        <dbReference type="EMBL" id="SEG92610.1"/>
    </source>
</evidence>
<dbReference type="EMBL" id="FNVO01000034">
    <property type="protein sequence ID" value="SEG92610.1"/>
    <property type="molecule type" value="Genomic_DNA"/>
</dbReference>
<feature type="region of interest" description="Disordered" evidence="1">
    <location>
        <begin position="168"/>
        <end position="193"/>
    </location>
</feature>
<dbReference type="Pfam" id="PF11716">
    <property type="entry name" value="MDMPI_N"/>
    <property type="match status" value="1"/>
</dbReference>
<dbReference type="InterPro" id="IPR024344">
    <property type="entry name" value="MDMPI_metal-binding"/>
</dbReference>
<dbReference type="RefSeq" id="WP_200827721.1">
    <property type="nucleotide sequence ID" value="NZ_FNVO01000034.1"/>
</dbReference>